<feature type="region of interest" description="Disordered" evidence="1">
    <location>
        <begin position="22"/>
        <end position="192"/>
    </location>
</feature>
<evidence type="ECO:0000256" key="1">
    <source>
        <dbReference type="SAM" id="MobiDB-lite"/>
    </source>
</evidence>
<proteinExistence type="predicted"/>
<name>A0A9Q1DT72_CONCO</name>
<feature type="compositionally biased region" description="Gly residues" evidence="1">
    <location>
        <begin position="142"/>
        <end position="158"/>
    </location>
</feature>
<dbReference type="EMBL" id="JAFJMO010000004">
    <property type="protein sequence ID" value="KAJ8279985.1"/>
    <property type="molecule type" value="Genomic_DNA"/>
</dbReference>
<gene>
    <name evidence="2" type="ORF">COCON_G00070510</name>
</gene>
<protein>
    <submittedName>
        <fullName evidence="2">Uncharacterized protein</fullName>
    </submittedName>
</protein>
<evidence type="ECO:0000313" key="3">
    <source>
        <dbReference type="Proteomes" id="UP001152803"/>
    </source>
</evidence>
<organism evidence="2 3">
    <name type="scientific">Conger conger</name>
    <name type="common">Conger eel</name>
    <name type="synonym">Muraena conger</name>
    <dbReference type="NCBI Taxonomy" id="82655"/>
    <lineage>
        <taxon>Eukaryota</taxon>
        <taxon>Metazoa</taxon>
        <taxon>Chordata</taxon>
        <taxon>Craniata</taxon>
        <taxon>Vertebrata</taxon>
        <taxon>Euteleostomi</taxon>
        <taxon>Actinopterygii</taxon>
        <taxon>Neopterygii</taxon>
        <taxon>Teleostei</taxon>
        <taxon>Anguilliformes</taxon>
        <taxon>Congridae</taxon>
        <taxon>Conger</taxon>
    </lineage>
</organism>
<comment type="caution">
    <text evidence="2">The sequence shown here is derived from an EMBL/GenBank/DDBJ whole genome shotgun (WGS) entry which is preliminary data.</text>
</comment>
<dbReference type="Proteomes" id="UP001152803">
    <property type="component" value="Unassembled WGS sequence"/>
</dbReference>
<accession>A0A9Q1DT72</accession>
<evidence type="ECO:0000313" key="2">
    <source>
        <dbReference type="EMBL" id="KAJ8279985.1"/>
    </source>
</evidence>
<dbReference type="AlphaFoldDB" id="A0A9Q1DT72"/>
<dbReference type="OrthoDB" id="3247158at2759"/>
<keyword evidence="3" id="KW-1185">Reference proteome</keyword>
<sequence>MADREALKRQIELLQNLINNHKSVHGDAPSHSGEWRPAGSAPARGHRGPRGQISASFPHGPTAPSRANGGKIAAPPSPGRLSQASGTAVAAGSRPSASLAPGGQQAGPPLVSGAPSVPAPRLRKAGRGGKGADADVDTAPPGGRGAAGGGRSGGGGRGCWRARAHTPSEGQSGVPCGSRLRPAAQTPPPEES</sequence>
<reference evidence="2" key="1">
    <citation type="journal article" date="2023" name="Science">
        <title>Genome structures resolve the early diversification of teleost fishes.</title>
        <authorList>
            <person name="Parey E."/>
            <person name="Louis A."/>
            <person name="Montfort J."/>
            <person name="Bouchez O."/>
            <person name="Roques C."/>
            <person name="Iampietro C."/>
            <person name="Lluch J."/>
            <person name="Castinel A."/>
            <person name="Donnadieu C."/>
            <person name="Desvignes T."/>
            <person name="Floi Bucao C."/>
            <person name="Jouanno E."/>
            <person name="Wen M."/>
            <person name="Mejri S."/>
            <person name="Dirks R."/>
            <person name="Jansen H."/>
            <person name="Henkel C."/>
            <person name="Chen W.J."/>
            <person name="Zahm M."/>
            <person name="Cabau C."/>
            <person name="Klopp C."/>
            <person name="Thompson A.W."/>
            <person name="Robinson-Rechavi M."/>
            <person name="Braasch I."/>
            <person name="Lecointre G."/>
            <person name="Bobe J."/>
            <person name="Postlethwait J.H."/>
            <person name="Berthelot C."/>
            <person name="Roest Crollius H."/>
            <person name="Guiguen Y."/>
        </authorList>
    </citation>
    <scope>NUCLEOTIDE SEQUENCE</scope>
    <source>
        <strain evidence="2">Concon-B</strain>
    </source>
</reference>